<proteinExistence type="predicted"/>
<dbReference type="KEGG" id="pdio:PDMSB3_2435.1"/>
<organism evidence="1 2">
    <name type="scientific">Paraburkholderia dioscoreae</name>
    <dbReference type="NCBI Taxonomy" id="2604047"/>
    <lineage>
        <taxon>Bacteria</taxon>
        <taxon>Pseudomonadati</taxon>
        <taxon>Pseudomonadota</taxon>
        <taxon>Betaproteobacteria</taxon>
        <taxon>Burkholderiales</taxon>
        <taxon>Burkholderiaceae</taxon>
        <taxon>Paraburkholderia</taxon>
    </lineage>
</organism>
<sequence>MLLAKSWPAHLTRAWAESWVEKRCARAGVVCKTARSGLSRQIPMPGGARMHRAYKMPTQARLLVNLAVAAVSQQMRESVRMDVPHSHKTWLGRT</sequence>
<protein>
    <submittedName>
        <fullName evidence="1">Uncharacterized protein</fullName>
    </submittedName>
</protein>
<gene>
    <name evidence="1" type="ORF">PDMSB3_2435</name>
</gene>
<reference evidence="1 2" key="1">
    <citation type="submission" date="2019-08" db="EMBL/GenBank/DDBJ databases">
        <authorList>
            <person name="Herpell B J."/>
        </authorList>
    </citation>
    <scope>NUCLEOTIDE SEQUENCE [LARGE SCALE GENOMIC DNA]</scope>
    <source>
        <strain evidence="2">Msb3</strain>
    </source>
</reference>
<accession>A0A5Q4ZNE9</accession>
<evidence type="ECO:0000313" key="1">
    <source>
        <dbReference type="EMBL" id="VVD33719.1"/>
    </source>
</evidence>
<evidence type="ECO:0000313" key="2">
    <source>
        <dbReference type="Proteomes" id="UP000325811"/>
    </source>
</evidence>
<name>A0A5Q4ZNE9_9BURK</name>
<dbReference type="EMBL" id="LR699554">
    <property type="protein sequence ID" value="VVD33719.1"/>
    <property type="molecule type" value="Genomic_DNA"/>
</dbReference>
<dbReference type="AlphaFoldDB" id="A0A5Q4ZNE9"/>
<dbReference type="Proteomes" id="UP000325811">
    <property type="component" value="Chromosome II"/>
</dbReference>
<keyword evidence="2" id="KW-1185">Reference proteome</keyword>